<name>A0AA40VRK7_9NOST</name>
<keyword evidence="3" id="KW-1185">Reference proteome</keyword>
<feature type="transmembrane region" description="Helical" evidence="1">
    <location>
        <begin position="372"/>
        <end position="390"/>
    </location>
</feature>
<dbReference type="Proteomes" id="UP001165986">
    <property type="component" value="Unassembled WGS sequence"/>
</dbReference>
<feature type="transmembrane region" description="Helical" evidence="1">
    <location>
        <begin position="417"/>
        <end position="435"/>
    </location>
</feature>
<proteinExistence type="predicted"/>
<gene>
    <name evidence="2" type="ORF">FNW02_14140</name>
</gene>
<dbReference type="Pfam" id="PF16734">
    <property type="entry name" value="Pilin_GH"/>
    <property type="match status" value="1"/>
</dbReference>
<dbReference type="InterPro" id="IPR031975">
    <property type="entry name" value="Pilin_GH"/>
</dbReference>
<feature type="transmembrane region" description="Helical" evidence="1">
    <location>
        <begin position="296"/>
        <end position="312"/>
    </location>
</feature>
<reference evidence="2" key="1">
    <citation type="submission" date="2019-07" db="EMBL/GenBank/DDBJ databases">
        <title>Toxilogical consequences of a new and cryptic species of cyanobacteria (Komarekiella delphini-convector) recovered from the epidermis of a bottlenose dolphin and 1500 ft. in the air.</title>
        <authorList>
            <person name="Brown A.O."/>
            <person name="Dvorak P."/>
            <person name="Villanueva C.D."/>
            <person name="Foss A.J."/>
            <person name="Garvey A.D."/>
            <person name="Gibson Q.A."/>
            <person name="Johansen J.R."/>
            <person name="Casamatta D.A."/>
        </authorList>
    </citation>
    <scope>NUCLEOTIDE SEQUENCE</scope>
    <source>
        <strain evidence="2">SJRDD-AB1</strain>
    </source>
</reference>
<evidence type="ECO:0000313" key="3">
    <source>
        <dbReference type="Proteomes" id="UP001165986"/>
    </source>
</evidence>
<evidence type="ECO:0000313" key="2">
    <source>
        <dbReference type="EMBL" id="MBD6616937.1"/>
    </source>
</evidence>
<protein>
    <submittedName>
        <fullName evidence="2">Uncharacterized protein</fullName>
    </submittedName>
</protein>
<accession>A0AA40VRK7</accession>
<feature type="transmembrane region" description="Helical" evidence="1">
    <location>
        <begin position="318"/>
        <end position="339"/>
    </location>
</feature>
<comment type="caution">
    <text evidence="2">The sequence shown here is derived from an EMBL/GenBank/DDBJ whole genome shotgun (WGS) entry which is preliminary data.</text>
</comment>
<organism evidence="2 3">
    <name type="scientific">Komarekiella delphini-convector SJRDD-AB1</name>
    <dbReference type="NCBI Taxonomy" id="2593771"/>
    <lineage>
        <taxon>Bacteria</taxon>
        <taxon>Bacillati</taxon>
        <taxon>Cyanobacteriota</taxon>
        <taxon>Cyanophyceae</taxon>
        <taxon>Nostocales</taxon>
        <taxon>Nostocaceae</taxon>
        <taxon>Komarekiella</taxon>
        <taxon>Komarekiella delphini-convector</taxon>
    </lineage>
</organism>
<dbReference type="AlphaFoldDB" id="A0AA40VRK7"/>
<evidence type="ECO:0000256" key="1">
    <source>
        <dbReference type="SAM" id="Phobius"/>
    </source>
</evidence>
<keyword evidence="1" id="KW-1133">Transmembrane helix</keyword>
<keyword evidence="1" id="KW-0472">Membrane</keyword>
<sequence>MHLLVMTQQNILELAKQGDAGAIASLMNRQLQPKGITAKVAFQDACLQVMLESAQVPNQQALVTFVRKGITGLGAVSIERVKVYGRQTGEEFPAWSQELEICEQQSVVHNVETQQNQLSLKEQAKQGDVDNITTLLNIALQHKNITAKISLQDSCLQVMLESDQIPVQTSTTVVRREMMMIKPECITTVKIYGKQIGNEFPSWIQEFDILAQPNSNPTVTSQDKREIINQASTLKSPNLTISVNGTTINLSGVESILQSKILGVTGSIILFIGVFTPIVTAPMIGSLNYFHNGKGDGVVLLILAVISLILAVKEKYKWLWWTGLASLGVIIIGLINFQIRISQLKSNMEEELAGNPFKGFADVAIQSVQIQWGWVLLILGAGMIIAAAIIQEKQNIYQVGHVKYFSDLFNIKQAKKAYIFLGLVLIGVIIPKIFIEVSHQLEYNQQETKAKQSEAKVYIGSINRGQQIFHLEKDIFATTIEDLELSIRSETSNYVYNIASTDNSQAITTATAKEDGLRSYTGVVFLVKETDEVEMKTATCETNSTSKTPPENPQLVGNVIQCPSGSSQIDI</sequence>
<keyword evidence="1" id="KW-0812">Transmembrane</keyword>
<feature type="transmembrane region" description="Helical" evidence="1">
    <location>
        <begin position="261"/>
        <end position="284"/>
    </location>
</feature>
<dbReference type="EMBL" id="VJXY01000013">
    <property type="protein sequence ID" value="MBD6616937.1"/>
    <property type="molecule type" value="Genomic_DNA"/>
</dbReference>